<keyword evidence="4" id="KW-0735">Signal-anchor</keyword>
<dbReference type="GO" id="GO:0000139">
    <property type="term" value="C:Golgi membrane"/>
    <property type="evidence" value="ECO:0007669"/>
    <property type="project" value="UniProtKB-SubCell"/>
</dbReference>
<reference evidence="8" key="2">
    <citation type="journal article" date="2024" name="Plant">
        <title>Genomic evolution and insights into agronomic trait innovations of Sesamum species.</title>
        <authorList>
            <person name="Miao H."/>
            <person name="Wang L."/>
            <person name="Qu L."/>
            <person name="Liu H."/>
            <person name="Sun Y."/>
            <person name="Le M."/>
            <person name="Wang Q."/>
            <person name="Wei S."/>
            <person name="Zheng Y."/>
            <person name="Lin W."/>
            <person name="Duan Y."/>
            <person name="Cao H."/>
            <person name="Xiong S."/>
            <person name="Wang X."/>
            <person name="Wei L."/>
            <person name="Li C."/>
            <person name="Ma Q."/>
            <person name="Ju M."/>
            <person name="Zhao R."/>
            <person name="Li G."/>
            <person name="Mu C."/>
            <person name="Tian Q."/>
            <person name="Mei H."/>
            <person name="Zhang T."/>
            <person name="Gao T."/>
            <person name="Zhang H."/>
        </authorList>
    </citation>
    <scope>NUCLEOTIDE SEQUENCE</scope>
    <source>
        <strain evidence="8">G02</strain>
    </source>
</reference>
<dbReference type="PANTHER" id="PTHR11062:SF235">
    <property type="entry name" value="GLYCOSYLTRANSFERASE-LIKE PROTEIN"/>
    <property type="match status" value="1"/>
</dbReference>
<keyword evidence="3" id="KW-0328">Glycosyltransferase</keyword>
<feature type="domain" description="Exostosin GT47" evidence="7">
    <location>
        <begin position="71"/>
        <end position="265"/>
    </location>
</feature>
<name>A0AAW2N141_SESRA</name>
<sequence>MLLWTILGRRRLQRVLYQTSWNAYFVLFPSFAVLLITSLAILSLWPDILLLKSSTSADEGTNSTKGVPITFYVCCHSVGREAASKHITLRNNAIQLTCSSSYFQRLYSAHKDIALPQVWPRHSDEVLNPPNARKRFLHNQYKCWMENRSLRSLRNKIVFFAGRVQNSGIRQQLLTLWRNDTSFDIFSGHPSYPYEEGFRRSKYCLHVKGYEVNTARISDAIHYGCIPVLISNYYDLPFANILDWSKFSIIVNQADVALLKHILMSVSEQTYLNLYRNLCMVRKHFKWHADPVSYDAFHMTAYQLWVRRGLHRLVT</sequence>
<protein>
    <submittedName>
        <fullName evidence="8">Glycosyltransferase</fullName>
    </submittedName>
</protein>
<gene>
    <name evidence="8" type="ORF">Sradi_4871400</name>
</gene>
<keyword evidence="6" id="KW-0812">Transmembrane</keyword>
<dbReference type="GO" id="GO:0016757">
    <property type="term" value="F:glycosyltransferase activity"/>
    <property type="evidence" value="ECO:0007669"/>
    <property type="project" value="UniProtKB-KW"/>
</dbReference>
<dbReference type="InterPro" id="IPR040911">
    <property type="entry name" value="Exostosin_GT47"/>
</dbReference>
<evidence type="ECO:0000256" key="1">
    <source>
        <dbReference type="ARBA" id="ARBA00004323"/>
    </source>
</evidence>
<evidence type="ECO:0000256" key="2">
    <source>
        <dbReference type="ARBA" id="ARBA00010271"/>
    </source>
</evidence>
<evidence type="ECO:0000256" key="4">
    <source>
        <dbReference type="ARBA" id="ARBA00022968"/>
    </source>
</evidence>
<evidence type="ECO:0000256" key="6">
    <source>
        <dbReference type="SAM" id="Phobius"/>
    </source>
</evidence>
<accession>A0AAW2N141</accession>
<comment type="similarity">
    <text evidence="2">Belongs to the glycosyltransferase 47 family.</text>
</comment>
<evidence type="ECO:0000256" key="3">
    <source>
        <dbReference type="ARBA" id="ARBA00022676"/>
    </source>
</evidence>
<reference evidence="8" key="1">
    <citation type="submission" date="2020-06" db="EMBL/GenBank/DDBJ databases">
        <authorList>
            <person name="Li T."/>
            <person name="Hu X."/>
            <person name="Zhang T."/>
            <person name="Song X."/>
            <person name="Zhang H."/>
            <person name="Dai N."/>
            <person name="Sheng W."/>
            <person name="Hou X."/>
            <person name="Wei L."/>
        </authorList>
    </citation>
    <scope>NUCLEOTIDE SEQUENCE</scope>
    <source>
        <strain evidence="8">G02</strain>
        <tissue evidence="8">Leaf</tissue>
    </source>
</reference>
<evidence type="ECO:0000313" key="8">
    <source>
        <dbReference type="EMBL" id="KAL0336595.1"/>
    </source>
</evidence>
<keyword evidence="3" id="KW-0808">Transferase</keyword>
<keyword evidence="6" id="KW-0472">Membrane</keyword>
<comment type="caution">
    <text evidence="8">The sequence shown here is derived from an EMBL/GenBank/DDBJ whole genome shotgun (WGS) entry which is preliminary data.</text>
</comment>
<dbReference type="Pfam" id="PF03016">
    <property type="entry name" value="Exostosin_GT47"/>
    <property type="match status" value="1"/>
</dbReference>
<evidence type="ECO:0000259" key="7">
    <source>
        <dbReference type="Pfam" id="PF03016"/>
    </source>
</evidence>
<dbReference type="EMBL" id="JACGWJ010000021">
    <property type="protein sequence ID" value="KAL0336595.1"/>
    <property type="molecule type" value="Genomic_DNA"/>
</dbReference>
<evidence type="ECO:0000256" key="5">
    <source>
        <dbReference type="ARBA" id="ARBA00023034"/>
    </source>
</evidence>
<keyword evidence="5" id="KW-0333">Golgi apparatus</keyword>
<dbReference type="AlphaFoldDB" id="A0AAW2N141"/>
<dbReference type="PANTHER" id="PTHR11062">
    <property type="entry name" value="EXOSTOSIN HEPARAN SULFATE GLYCOSYLTRANSFERASE -RELATED"/>
    <property type="match status" value="1"/>
</dbReference>
<organism evidence="8">
    <name type="scientific">Sesamum radiatum</name>
    <name type="common">Black benniseed</name>
    <dbReference type="NCBI Taxonomy" id="300843"/>
    <lineage>
        <taxon>Eukaryota</taxon>
        <taxon>Viridiplantae</taxon>
        <taxon>Streptophyta</taxon>
        <taxon>Embryophyta</taxon>
        <taxon>Tracheophyta</taxon>
        <taxon>Spermatophyta</taxon>
        <taxon>Magnoliopsida</taxon>
        <taxon>eudicotyledons</taxon>
        <taxon>Gunneridae</taxon>
        <taxon>Pentapetalae</taxon>
        <taxon>asterids</taxon>
        <taxon>lamiids</taxon>
        <taxon>Lamiales</taxon>
        <taxon>Pedaliaceae</taxon>
        <taxon>Sesamum</taxon>
    </lineage>
</organism>
<comment type="subcellular location">
    <subcellularLocation>
        <location evidence="1">Golgi apparatus membrane</location>
        <topology evidence="1">Single-pass type II membrane protein</topology>
    </subcellularLocation>
</comment>
<dbReference type="InterPro" id="IPR004263">
    <property type="entry name" value="Exostosin"/>
</dbReference>
<feature type="transmembrane region" description="Helical" evidence="6">
    <location>
        <begin position="21"/>
        <end position="45"/>
    </location>
</feature>
<keyword evidence="6" id="KW-1133">Transmembrane helix</keyword>
<proteinExistence type="inferred from homology"/>